<dbReference type="InterPro" id="IPR004939">
    <property type="entry name" value="APC_su10/DOC_dom"/>
</dbReference>
<dbReference type="InterPro" id="IPR008979">
    <property type="entry name" value="Galactose-bd-like_sf"/>
</dbReference>
<evidence type="ECO:0000256" key="5">
    <source>
        <dbReference type="ARBA" id="ARBA00023306"/>
    </source>
</evidence>
<name>A0A061R2P2_9CHLO</name>
<keyword evidence="3" id="KW-0498">Mitosis</keyword>
<dbReference type="GO" id="GO:0051301">
    <property type="term" value="P:cell division"/>
    <property type="evidence" value="ECO:0007669"/>
    <property type="project" value="UniProtKB-KW"/>
</dbReference>
<dbReference type="PROSITE" id="PS51284">
    <property type="entry name" value="DOC"/>
    <property type="match status" value="1"/>
</dbReference>
<evidence type="ECO:0000256" key="2">
    <source>
        <dbReference type="ARBA" id="ARBA00022618"/>
    </source>
</evidence>
<dbReference type="GO" id="GO:0031145">
    <property type="term" value="P:anaphase-promoting complex-dependent catabolic process"/>
    <property type="evidence" value="ECO:0007669"/>
    <property type="project" value="InterPro"/>
</dbReference>
<keyword evidence="4" id="KW-0833">Ubl conjugation pathway</keyword>
<sequence length="89" mass="9597">MEPFAYLCASHRPPPSPLCTLSAWRGAGVSLPAEPGEEGQLRESLQTMPKLGLREVGRLGVWSVTSAKPGNGVKMLRDGKTDTFWQSDG</sequence>
<evidence type="ECO:0000256" key="4">
    <source>
        <dbReference type="ARBA" id="ARBA00022786"/>
    </source>
</evidence>
<evidence type="ECO:0000313" key="7">
    <source>
        <dbReference type="EMBL" id="JAC65014.1"/>
    </source>
</evidence>
<dbReference type="GO" id="GO:0005680">
    <property type="term" value="C:anaphase-promoting complex"/>
    <property type="evidence" value="ECO:0007669"/>
    <property type="project" value="InterPro"/>
</dbReference>
<dbReference type="EMBL" id="GBEZ01021768">
    <property type="protein sequence ID" value="JAC65014.1"/>
    <property type="molecule type" value="Transcribed_RNA"/>
</dbReference>
<evidence type="ECO:0000256" key="1">
    <source>
        <dbReference type="ARBA" id="ARBA00006762"/>
    </source>
</evidence>
<evidence type="ECO:0000256" key="3">
    <source>
        <dbReference type="ARBA" id="ARBA00022776"/>
    </source>
</evidence>
<gene>
    <name evidence="7" type="ORF">TSPGSL018_17044</name>
</gene>
<keyword evidence="2" id="KW-0132">Cell division</keyword>
<dbReference type="Pfam" id="PF03256">
    <property type="entry name" value="ANAPC10"/>
    <property type="match status" value="1"/>
</dbReference>
<accession>A0A061R2P2</accession>
<feature type="non-terminal residue" evidence="7">
    <location>
        <position position="89"/>
    </location>
</feature>
<feature type="domain" description="DOC" evidence="6">
    <location>
        <begin position="32"/>
        <end position="89"/>
    </location>
</feature>
<proteinExistence type="inferred from homology"/>
<dbReference type="GO" id="GO:0070979">
    <property type="term" value="P:protein K11-linked ubiquitination"/>
    <property type="evidence" value="ECO:0007669"/>
    <property type="project" value="TreeGrafter"/>
</dbReference>
<dbReference type="Gene3D" id="2.60.120.260">
    <property type="entry name" value="Galactose-binding domain-like"/>
    <property type="match status" value="1"/>
</dbReference>
<protein>
    <recommendedName>
        <fullName evidence="6">DOC domain-containing protein</fullName>
    </recommendedName>
</protein>
<dbReference type="AlphaFoldDB" id="A0A061R2P2"/>
<evidence type="ECO:0000259" key="6">
    <source>
        <dbReference type="PROSITE" id="PS51284"/>
    </source>
</evidence>
<dbReference type="PANTHER" id="PTHR12936">
    <property type="entry name" value="ANAPHASE-PROMOTING COMPLEX 10"/>
    <property type="match status" value="1"/>
</dbReference>
<dbReference type="SUPFAM" id="SSF49785">
    <property type="entry name" value="Galactose-binding domain-like"/>
    <property type="match status" value="1"/>
</dbReference>
<keyword evidence="5" id="KW-0131">Cell cycle</keyword>
<organism evidence="7">
    <name type="scientific">Tetraselmis sp. GSL018</name>
    <dbReference type="NCBI Taxonomy" id="582737"/>
    <lineage>
        <taxon>Eukaryota</taxon>
        <taxon>Viridiplantae</taxon>
        <taxon>Chlorophyta</taxon>
        <taxon>core chlorophytes</taxon>
        <taxon>Chlorodendrophyceae</taxon>
        <taxon>Chlorodendrales</taxon>
        <taxon>Chlorodendraceae</taxon>
        <taxon>Tetraselmis</taxon>
    </lineage>
</organism>
<reference evidence="7" key="1">
    <citation type="submission" date="2014-05" db="EMBL/GenBank/DDBJ databases">
        <title>The transcriptome of the halophilic microalga Tetraselmis sp. GSL018 isolated from the Great Salt Lake, Utah.</title>
        <authorList>
            <person name="Jinkerson R.E."/>
            <person name="D'Adamo S."/>
            <person name="Posewitz M.C."/>
        </authorList>
    </citation>
    <scope>NUCLEOTIDE SEQUENCE</scope>
    <source>
        <strain evidence="7">GSL018</strain>
    </source>
</reference>
<dbReference type="InterPro" id="IPR016901">
    <property type="entry name" value="APC10/Doc1"/>
</dbReference>
<dbReference type="PANTHER" id="PTHR12936:SF0">
    <property type="entry name" value="ANAPHASE-PROMOTING COMPLEX SUBUNIT 10"/>
    <property type="match status" value="1"/>
</dbReference>
<comment type="similarity">
    <text evidence="1">Belongs to the APC10 family.</text>
</comment>